<evidence type="ECO:0000259" key="11">
    <source>
        <dbReference type="Pfam" id="PF07532"/>
    </source>
</evidence>
<dbReference type="InterPro" id="IPR025883">
    <property type="entry name" value="Cadherin-like_domain"/>
</dbReference>
<dbReference type="InterPro" id="IPR006102">
    <property type="entry name" value="Ig-like_GH2"/>
</dbReference>
<dbReference type="Pfam" id="PF02836">
    <property type="entry name" value="Glyco_hydro_2_C"/>
    <property type="match status" value="1"/>
</dbReference>
<proteinExistence type="inferred from homology"/>
<evidence type="ECO:0000313" key="16">
    <source>
        <dbReference type="EMBL" id="MBM6819268.1"/>
    </source>
</evidence>
<keyword evidence="2" id="KW-0378">Hydrolase</keyword>
<feature type="coiled-coil region" evidence="4">
    <location>
        <begin position="2005"/>
        <end position="2069"/>
    </location>
</feature>
<feature type="domain" description="Bacterial Ig-like" evidence="11">
    <location>
        <begin position="950"/>
        <end position="1006"/>
    </location>
</feature>
<evidence type="ECO:0000256" key="1">
    <source>
        <dbReference type="ARBA" id="ARBA00007401"/>
    </source>
</evidence>
<dbReference type="Pfam" id="PF07554">
    <property type="entry name" value="FIVAR"/>
    <property type="match status" value="4"/>
</dbReference>
<dbReference type="Proteomes" id="UP000767334">
    <property type="component" value="Unassembled WGS sequence"/>
</dbReference>
<evidence type="ECO:0000259" key="12">
    <source>
        <dbReference type="Pfam" id="PF12733"/>
    </source>
</evidence>
<feature type="domain" description="DUF4982" evidence="13">
    <location>
        <begin position="660"/>
        <end position="741"/>
    </location>
</feature>
<evidence type="ECO:0000259" key="13">
    <source>
        <dbReference type="Pfam" id="PF16355"/>
    </source>
</evidence>
<dbReference type="Pfam" id="PF00703">
    <property type="entry name" value="Glyco_hydro_2"/>
    <property type="match status" value="1"/>
</dbReference>
<dbReference type="Pfam" id="PF02837">
    <property type="entry name" value="Glyco_hydro_2_N"/>
    <property type="match status" value="1"/>
</dbReference>
<dbReference type="SUPFAM" id="SSF49785">
    <property type="entry name" value="Galactose-binding domain-like"/>
    <property type="match status" value="2"/>
</dbReference>
<feature type="domain" description="Cadherin-like beta-sandwich-like" evidence="12">
    <location>
        <begin position="1709"/>
        <end position="1794"/>
    </location>
</feature>
<keyword evidence="17" id="KW-1185">Reference proteome</keyword>
<feature type="domain" description="Beta-galactosidase-like galactose-binding" evidence="15">
    <location>
        <begin position="1527"/>
        <end position="1692"/>
    </location>
</feature>
<dbReference type="InterPro" id="IPR017853">
    <property type="entry name" value="GH"/>
</dbReference>
<accession>A0ABS2FFE0</accession>
<dbReference type="InterPro" id="IPR040605">
    <property type="entry name" value="Glyco_hydro2_dom5"/>
</dbReference>
<feature type="domain" description="Glycoside hydrolase family 2 immunoglobulin-like beta-sandwich" evidence="8">
    <location>
        <begin position="209"/>
        <end position="317"/>
    </location>
</feature>
<protein>
    <submittedName>
        <fullName evidence="16">Ig-like domain-containing protein</fullName>
    </submittedName>
</protein>
<dbReference type="InterPro" id="IPR013783">
    <property type="entry name" value="Ig-like_fold"/>
</dbReference>
<dbReference type="InterPro" id="IPR006101">
    <property type="entry name" value="Glyco_hydro_2"/>
</dbReference>
<keyword evidence="6" id="KW-1133">Transmembrane helix</keyword>
<feature type="transmembrane region" description="Helical" evidence="6">
    <location>
        <begin position="2126"/>
        <end position="2148"/>
    </location>
</feature>
<dbReference type="InterPro" id="IPR051913">
    <property type="entry name" value="GH2_Domain-Containing"/>
</dbReference>
<dbReference type="Gene3D" id="1.20.1270.90">
    <property type="entry name" value="AF1782-like"/>
    <property type="match status" value="2"/>
</dbReference>
<feature type="signal peptide" evidence="7">
    <location>
        <begin position="1"/>
        <end position="21"/>
    </location>
</feature>
<dbReference type="SUPFAM" id="SSF49303">
    <property type="entry name" value="beta-Galactosidase/glucuronidase domain"/>
    <property type="match status" value="1"/>
</dbReference>
<dbReference type="NCBIfam" id="TIGR01167">
    <property type="entry name" value="LPXTG_anchor"/>
    <property type="match status" value="1"/>
</dbReference>
<name>A0ABS2FFE0_9CLOT</name>
<evidence type="ECO:0000256" key="3">
    <source>
        <dbReference type="ARBA" id="ARBA00023295"/>
    </source>
</evidence>
<feature type="domain" description="Bacterial Ig-like" evidence="11">
    <location>
        <begin position="1365"/>
        <end position="1420"/>
    </location>
</feature>
<feature type="domain" description="Glycoside hydrolase family 2 catalytic" evidence="9">
    <location>
        <begin position="323"/>
        <end position="499"/>
    </location>
</feature>
<dbReference type="Pfam" id="PF16355">
    <property type="entry name" value="DUF4982"/>
    <property type="match status" value="1"/>
</dbReference>
<keyword evidence="6" id="KW-0812">Transmembrane</keyword>
<evidence type="ECO:0000256" key="4">
    <source>
        <dbReference type="SAM" id="Coils"/>
    </source>
</evidence>
<dbReference type="PANTHER" id="PTHR42732">
    <property type="entry name" value="BETA-GALACTOSIDASE"/>
    <property type="match status" value="1"/>
</dbReference>
<dbReference type="InterPro" id="IPR006103">
    <property type="entry name" value="Glyco_hydro_2_cat"/>
</dbReference>
<dbReference type="InterPro" id="IPR008979">
    <property type="entry name" value="Galactose-bd-like_sf"/>
</dbReference>
<dbReference type="Pfam" id="PF21606">
    <property type="entry name" value="BgaA-like_CBM"/>
    <property type="match status" value="2"/>
</dbReference>
<dbReference type="PANTHER" id="PTHR42732:SF1">
    <property type="entry name" value="BETA-MANNOSIDASE"/>
    <property type="match status" value="1"/>
</dbReference>
<sequence length="2153" mass="239255">MKYKKILTTILSLTLITTSSGIVTFAENVSNKISSVNMAESSFQRSTLFNDGWKFNLGDVPDAKNKNYDDESWRSLTLPHDWSIEQDFNKNSPSTHEGGFLDGGVGWYRKSFVLPKEMEGKKITIDFDGVYMDSYIYVNGEQVGNHPYGYTPFSFDITDNLVCDGVTENVISVKVNNKQPSSRWYSGSGIYRDVKLTVTDKVHVEQYGTYVTTPNLESEYETGKATVNIKTDIANEKDSDKEVNLISTIYDAQGNKVGDSTSTQVINANSTYKYDQNIEVQNPNLWGTENPYLYSVVTTVLIDNEVVDEYETEFGMRWFEVTTDNGFFLNGEQMKLEGVCMHHDQGALGAVANEAAIRRQVKILKDMGVNSIRVTHNPAAQVLIDICNEEGILLIDEAFDTWYGGKKTYDYGRFFEQKSIHGDMTWAEYDVKQMVNRGKNAPSIIMWSLGNEVWETNQTKAVQTAQNLNNWVKEIDTTRPTTLGEDKFRMGSGTGAHENVANVFDVVGFNYAEANYDSFHEKYPDWVLYGSETSSATRSRGFYAHPESTNQMDKHDNLQQSDYDNDHVGWGRTAEDAWKRDRDKEYILGEYIWTGFDYIGEPTPYYSTFPSKSSYFGAVDTAGFEKDIYYFYQSQWSDEPMVHLLPHWNWENDDSIKVDGNKILVKAYTNANSVDLYYNEDVNSDELGSLVASDEYEVTDAGYNGQYKETSDGKLHLEFRVEYKPGKLTAIAKDENGQEIARDVVKTANEAKAIDLSADRQVIEADGYDLSYITVDIVDENGTLVPDANNLVNFEVSGNGVIVGVDNGNAASVERYKDNKREAFNGKALVIVQSTKDAGSFTLTATSNGLATDTINVYTVEDDDLDENKIVGYDVSDITVPVNGQLNLPETVTALYTDGTRNEVNVTWEEVSKDKLAQPGMFKVSGSIENSNIPVVLNIIVRDMIGAQDARILTAVGEVATLPNTVSVVFNDGTTEEYEVTWERELTIEDVSNVGTVEILGSIEGVSGMQAKAIIVVSDNYEEKNIALRENGEYPKAFTSYPGPDNINNINDGVISKGNNPQNRWTNWGKASQNYDDYVGVEFDKEYTISRIGLSLYSDHGVAIPSEITVEYFNGKEWVKVSNQSKTTGFTVEGTEEITFDAIKTTKIRALLKEDTAENKAVGLTEFEVYSNVMVSEGTALLNDIKVNGVTIEGFTENTTEYSIVIPYGSEIPVVSATAKDNASVFVVPALTSNGVAKVLVTSEDGINKNVYSIRFREEAAKLDNVEISLSKEDITEDDIVDINVDAKLQDNSTVSMSNLDIKYYSTSENNGEVKIDGNKLTAYTAGDISLYAEVTYKGITKISNTLNFTILENTAEKTAIAYERVIVETEKGVKPELPTKVKATFDIGLPRDLEVSWDEIDQSKYNEYGVFEVKGSVEGQELKATAKVIVKGISALGNLALVTNVGVEPNLPDTVKAYYTDGSVKDLSVIWEDYNKELLLQEGVFEVTGVVDGVNIMVKANIRVSSDVVKGDNIARARNGYDLPMAIASYTNDTKVDAASQDRIEKVNDGLIEHDLNAANNRWSNWKRTDKHTSEWVGIIFGVADPLERYINNLEVDFFEDNGTKIPTNITIQYYVGDEIVKPENPAHVLEETNSPLNDENNWRDVTNLVANPSSTSGSDTNYYTFDMVKTYALRVKMDAQSNMGLGITEIKAFEERVVANNDFEVKSIKVNGSDLEGFNPETLDYSLTLKNDEALPEITVDVNNNASVTTVYTVESSEKSTYAINGKEKLEVVIASEDGLKEVRYTLAIAREGEENIIDKSLLQYTIEYAEEVKADGALEGVVPAVVREFNAALEEAKFVLANQEATEAEVDAITDRLLNAIWMLEFKGGDKETLKANIELAEKLNEKEYTKESWKKLQVELNIAKEVYEDENSLAADIEEATNNLQDAINALIKKDVNKRLLQQLVTMIGGLDSNEYIYTTWENVDNNLELANNVLINEEATQEEVDIAYNNLLRAYLELRLKPSKDKLEDLINKAESLNKENYTESTWKEVENALEKAKAVITNENASEEEITQAENELDVAMESLIASNLENNNNNSNNGNNSENTNNNGNNSETTNNNGNVGNAANNNSNNANNLPKTGAATSAVTVLALGALLAGCGASMIKKKED</sequence>
<dbReference type="Pfam" id="PF12733">
    <property type="entry name" value="Cadherin-like"/>
    <property type="match status" value="1"/>
</dbReference>
<evidence type="ECO:0000259" key="14">
    <source>
        <dbReference type="Pfam" id="PF18565"/>
    </source>
</evidence>
<dbReference type="SUPFAM" id="SSF51445">
    <property type="entry name" value="(Trans)glycosidases"/>
    <property type="match status" value="1"/>
</dbReference>
<evidence type="ECO:0000259" key="10">
    <source>
        <dbReference type="Pfam" id="PF02837"/>
    </source>
</evidence>
<evidence type="ECO:0000313" key="17">
    <source>
        <dbReference type="Proteomes" id="UP000767334"/>
    </source>
</evidence>
<feature type="domain" description="Bacterial Ig-like" evidence="11">
    <location>
        <begin position="876"/>
        <end position="930"/>
    </location>
</feature>
<evidence type="ECO:0000259" key="8">
    <source>
        <dbReference type="Pfam" id="PF00703"/>
    </source>
</evidence>
<dbReference type="InterPro" id="IPR008964">
    <property type="entry name" value="Invasin/intimin_cell_adhesion"/>
</dbReference>
<evidence type="ECO:0000256" key="7">
    <source>
        <dbReference type="SAM" id="SignalP"/>
    </source>
</evidence>
<dbReference type="InterPro" id="IPR011081">
    <property type="entry name" value="Big_4"/>
</dbReference>
<feature type="domain" description="Glycosyl hydrolases family 2 sugar binding" evidence="10">
    <location>
        <begin position="103"/>
        <end position="197"/>
    </location>
</feature>
<feature type="domain" description="Beta-galactosidase-like galactose-binding" evidence="15">
    <location>
        <begin position="1045"/>
        <end position="1118"/>
    </location>
</feature>
<reference evidence="16 17" key="1">
    <citation type="journal article" date="2021" name="Sci. Rep.">
        <title>The distribution of antibiotic resistance genes in chicken gut microbiota commensals.</title>
        <authorList>
            <person name="Juricova H."/>
            <person name="Matiasovicova J."/>
            <person name="Kubasova T."/>
            <person name="Cejkova D."/>
            <person name="Rychlik I."/>
        </authorList>
    </citation>
    <scope>NUCLEOTIDE SEQUENCE [LARGE SCALE GENOMIC DNA]</scope>
    <source>
        <strain evidence="16 17">An435</strain>
    </source>
</reference>
<dbReference type="Gene3D" id="1.20.1270.70">
    <property type="entry name" value="Designed single chain three-helix bundle"/>
    <property type="match status" value="2"/>
</dbReference>
<dbReference type="Pfam" id="PF07532">
    <property type="entry name" value="Big_4"/>
    <property type="match status" value="4"/>
</dbReference>
<dbReference type="Pfam" id="PF18565">
    <property type="entry name" value="Glyco_hydro2_C5"/>
    <property type="match status" value="1"/>
</dbReference>
<feature type="chain" id="PRO_5046308819" evidence="7">
    <location>
        <begin position="22"/>
        <end position="2153"/>
    </location>
</feature>
<dbReference type="Gene3D" id="2.60.120.260">
    <property type="entry name" value="Galactose-binding domain-like"/>
    <property type="match status" value="3"/>
</dbReference>
<keyword evidence="4" id="KW-0175">Coiled coil</keyword>
<comment type="similarity">
    <text evidence="1">Belongs to the glycosyl hydrolase 2 family.</text>
</comment>
<dbReference type="InterPro" id="IPR049487">
    <property type="entry name" value="BgaA-like_CBM"/>
</dbReference>
<feature type="domain" description="Bacterial Ig-like" evidence="11">
    <location>
        <begin position="1443"/>
        <end position="1495"/>
    </location>
</feature>
<keyword evidence="3" id="KW-0326">Glycosidase</keyword>
<organism evidence="16 17">
    <name type="scientific">Clostridium saudiense</name>
    <dbReference type="NCBI Taxonomy" id="1414720"/>
    <lineage>
        <taxon>Bacteria</taxon>
        <taxon>Bacillati</taxon>
        <taxon>Bacillota</taxon>
        <taxon>Clostridia</taxon>
        <taxon>Eubacteriales</taxon>
        <taxon>Clostridiaceae</taxon>
        <taxon>Clostridium</taxon>
    </lineage>
</organism>
<dbReference type="InterPro" id="IPR036156">
    <property type="entry name" value="Beta-gal/glucu_dom_sf"/>
</dbReference>
<feature type="compositionally biased region" description="Low complexity" evidence="5">
    <location>
        <begin position="2076"/>
        <end position="2121"/>
    </location>
</feature>
<evidence type="ECO:0000259" key="15">
    <source>
        <dbReference type="Pfam" id="PF21606"/>
    </source>
</evidence>
<keyword evidence="6" id="KW-0472">Membrane</keyword>
<keyword evidence="7" id="KW-0732">Signal</keyword>
<dbReference type="RefSeq" id="WP_204572208.1">
    <property type="nucleotide sequence ID" value="NZ_JACJLL010000039.1"/>
</dbReference>
<dbReference type="Gene3D" id="2.60.40.10">
    <property type="entry name" value="Immunoglobulins"/>
    <property type="match status" value="3"/>
</dbReference>
<dbReference type="Gene3D" id="3.20.20.80">
    <property type="entry name" value="Glycosidases"/>
    <property type="match status" value="1"/>
</dbReference>
<dbReference type="InterPro" id="IPR032311">
    <property type="entry name" value="DUF4982"/>
</dbReference>
<evidence type="ECO:0000256" key="6">
    <source>
        <dbReference type="SAM" id="Phobius"/>
    </source>
</evidence>
<feature type="region of interest" description="Disordered" evidence="5">
    <location>
        <begin position="2075"/>
        <end position="2121"/>
    </location>
</feature>
<dbReference type="InterPro" id="IPR006104">
    <property type="entry name" value="Glyco_hydro_2_N"/>
</dbReference>
<dbReference type="PRINTS" id="PR00132">
    <property type="entry name" value="GLHYDRLASE2"/>
</dbReference>
<dbReference type="SUPFAM" id="SSF49373">
    <property type="entry name" value="Invasin/intimin cell-adhesion fragments"/>
    <property type="match status" value="1"/>
</dbReference>
<evidence type="ECO:0000259" key="9">
    <source>
        <dbReference type="Pfam" id="PF02836"/>
    </source>
</evidence>
<dbReference type="EMBL" id="JACJLL010000039">
    <property type="protein sequence ID" value="MBM6819268.1"/>
    <property type="molecule type" value="Genomic_DNA"/>
</dbReference>
<comment type="caution">
    <text evidence="16">The sequence shown here is derived from an EMBL/GenBank/DDBJ whole genome shotgun (WGS) entry which is preliminary data.</text>
</comment>
<gene>
    <name evidence="16" type="ORF">H6A19_07950</name>
</gene>
<evidence type="ECO:0000256" key="2">
    <source>
        <dbReference type="ARBA" id="ARBA00022801"/>
    </source>
</evidence>
<feature type="domain" description="Glycoside hydrolase family 2" evidence="14">
    <location>
        <begin position="754"/>
        <end position="855"/>
    </location>
</feature>
<evidence type="ECO:0000256" key="5">
    <source>
        <dbReference type="SAM" id="MobiDB-lite"/>
    </source>
</evidence>